<feature type="compositionally biased region" description="Polar residues" evidence="4">
    <location>
        <begin position="644"/>
        <end position="663"/>
    </location>
</feature>
<feature type="region of interest" description="Disordered" evidence="4">
    <location>
        <begin position="73"/>
        <end position="112"/>
    </location>
</feature>
<dbReference type="PANTHER" id="PTHR15398:SF4">
    <property type="entry name" value="BROMODOMAIN-CONTAINING PROTEIN 8 ISOFORM X1"/>
    <property type="match status" value="1"/>
</dbReference>
<accession>A0A6A5XX54</accession>
<reference evidence="6" key="1">
    <citation type="journal article" date="2020" name="Stud. Mycol.">
        <title>101 Dothideomycetes genomes: a test case for predicting lifestyles and emergence of pathogens.</title>
        <authorList>
            <person name="Haridas S."/>
            <person name="Albert R."/>
            <person name="Binder M."/>
            <person name="Bloem J."/>
            <person name="Labutti K."/>
            <person name="Salamov A."/>
            <person name="Andreopoulos B."/>
            <person name="Baker S."/>
            <person name="Barry K."/>
            <person name="Bills G."/>
            <person name="Bluhm B."/>
            <person name="Cannon C."/>
            <person name="Castanera R."/>
            <person name="Culley D."/>
            <person name="Daum C."/>
            <person name="Ezra D."/>
            <person name="Gonzalez J."/>
            <person name="Henrissat B."/>
            <person name="Kuo A."/>
            <person name="Liang C."/>
            <person name="Lipzen A."/>
            <person name="Lutzoni F."/>
            <person name="Magnuson J."/>
            <person name="Mondo S."/>
            <person name="Nolan M."/>
            <person name="Ohm R."/>
            <person name="Pangilinan J."/>
            <person name="Park H.-J."/>
            <person name="Ramirez L."/>
            <person name="Alfaro M."/>
            <person name="Sun H."/>
            <person name="Tritt A."/>
            <person name="Yoshinaga Y."/>
            <person name="Zwiers L.-H."/>
            <person name="Turgeon B."/>
            <person name="Goodwin S."/>
            <person name="Spatafora J."/>
            <person name="Crous P."/>
            <person name="Grigoriev I."/>
        </authorList>
    </citation>
    <scope>NUCLEOTIDE SEQUENCE</scope>
    <source>
        <strain evidence="6">CBS 175.79</strain>
    </source>
</reference>
<evidence type="ECO:0000256" key="3">
    <source>
        <dbReference type="SAM" id="Coils"/>
    </source>
</evidence>
<feature type="region of interest" description="Disordered" evidence="4">
    <location>
        <begin position="158"/>
        <end position="729"/>
    </location>
</feature>
<dbReference type="SUPFAM" id="SSF47370">
    <property type="entry name" value="Bromodomain"/>
    <property type="match status" value="1"/>
</dbReference>
<feature type="compositionally biased region" description="Basic and acidic residues" evidence="4">
    <location>
        <begin position="158"/>
        <end position="168"/>
    </location>
</feature>
<dbReference type="InterPro" id="IPR036427">
    <property type="entry name" value="Bromodomain-like_sf"/>
</dbReference>
<feature type="coiled-coil region" evidence="3">
    <location>
        <begin position="130"/>
        <end position="157"/>
    </location>
</feature>
<proteinExistence type="predicted"/>
<dbReference type="Pfam" id="PF00439">
    <property type="entry name" value="Bromodomain"/>
    <property type="match status" value="1"/>
</dbReference>
<keyword evidence="7" id="KW-1185">Reference proteome</keyword>
<feature type="compositionally biased region" description="Polar residues" evidence="4">
    <location>
        <begin position="201"/>
        <end position="212"/>
    </location>
</feature>
<evidence type="ECO:0000256" key="1">
    <source>
        <dbReference type="ARBA" id="ARBA00023117"/>
    </source>
</evidence>
<evidence type="ECO:0000256" key="4">
    <source>
        <dbReference type="SAM" id="MobiDB-lite"/>
    </source>
</evidence>
<evidence type="ECO:0000256" key="2">
    <source>
        <dbReference type="PROSITE-ProRule" id="PRU00035"/>
    </source>
</evidence>
<gene>
    <name evidence="6" type="ORF">BU24DRAFT_419899</name>
</gene>
<feature type="compositionally biased region" description="Basic and acidic residues" evidence="4">
    <location>
        <begin position="548"/>
        <end position="563"/>
    </location>
</feature>
<feature type="compositionally biased region" description="Polar residues" evidence="4">
    <location>
        <begin position="304"/>
        <end position="322"/>
    </location>
</feature>
<dbReference type="RefSeq" id="XP_033385183.1">
    <property type="nucleotide sequence ID" value="XM_033527329.1"/>
</dbReference>
<name>A0A6A5XX54_9PLEO</name>
<feature type="compositionally biased region" description="Low complexity" evidence="4">
    <location>
        <begin position="332"/>
        <end position="347"/>
    </location>
</feature>
<feature type="compositionally biased region" description="Basic residues" evidence="4">
    <location>
        <begin position="614"/>
        <end position="625"/>
    </location>
</feature>
<dbReference type="Proteomes" id="UP000799778">
    <property type="component" value="Unassembled WGS sequence"/>
</dbReference>
<feature type="compositionally biased region" description="Pro residues" evidence="4">
    <location>
        <begin position="398"/>
        <end position="416"/>
    </location>
</feature>
<feature type="region of interest" description="Disordered" evidence="4">
    <location>
        <begin position="873"/>
        <end position="906"/>
    </location>
</feature>
<dbReference type="GeneID" id="54284726"/>
<dbReference type="InterPro" id="IPR001487">
    <property type="entry name" value="Bromodomain"/>
</dbReference>
<feature type="compositionally biased region" description="Low complexity" evidence="4">
    <location>
        <begin position="686"/>
        <end position="702"/>
    </location>
</feature>
<dbReference type="AlphaFoldDB" id="A0A6A5XX54"/>
<feature type="compositionally biased region" description="Polar residues" evidence="4">
    <location>
        <begin position="434"/>
        <end position="453"/>
    </location>
</feature>
<feature type="compositionally biased region" description="Acidic residues" evidence="4">
    <location>
        <begin position="583"/>
        <end position="607"/>
    </location>
</feature>
<feature type="domain" description="Bromo" evidence="5">
    <location>
        <begin position="752"/>
        <end position="857"/>
    </location>
</feature>
<feature type="compositionally biased region" description="Low complexity" evidence="4">
    <location>
        <begin position="244"/>
        <end position="265"/>
    </location>
</feature>
<keyword evidence="3" id="KW-0175">Coiled coil</keyword>
<dbReference type="GO" id="GO:0006325">
    <property type="term" value="P:chromatin organization"/>
    <property type="evidence" value="ECO:0007669"/>
    <property type="project" value="UniProtKB-ARBA"/>
</dbReference>
<evidence type="ECO:0000259" key="5">
    <source>
        <dbReference type="PROSITE" id="PS50014"/>
    </source>
</evidence>
<protein>
    <recommendedName>
        <fullName evidence="5">Bromo domain-containing protein</fullName>
    </recommendedName>
</protein>
<evidence type="ECO:0000313" key="7">
    <source>
        <dbReference type="Proteomes" id="UP000799778"/>
    </source>
</evidence>
<feature type="compositionally biased region" description="Basic residues" evidence="4">
    <location>
        <begin position="538"/>
        <end position="547"/>
    </location>
</feature>
<dbReference type="CDD" id="cd04369">
    <property type="entry name" value="Bromodomain"/>
    <property type="match status" value="1"/>
</dbReference>
<dbReference type="Gene3D" id="1.20.920.10">
    <property type="entry name" value="Bromodomain-like"/>
    <property type="match status" value="1"/>
</dbReference>
<evidence type="ECO:0000313" key="6">
    <source>
        <dbReference type="EMBL" id="KAF2016844.1"/>
    </source>
</evidence>
<feature type="compositionally biased region" description="Polar residues" evidence="4">
    <location>
        <begin position="480"/>
        <end position="496"/>
    </location>
</feature>
<dbReference type="EMBL" id="ML978068">
    <property type="protein sequence ID" value="KAF2016844.1"/>
    <property type="molecule type" value="Genomic_DNA"/>
</dbReference>
<keyword evidence="1 2" id="KW-0103">Bromodomain</keyword>
<dbReference type="OrthoDB" id="21449at2759"/>
<sequence length="906" mass="98250">MNTSLSAYTHLESLLLFQSLHAYGVNPQIFSRISDLLKNNPSITADNRFQAGRLSPDALRNFYLQILKDEIRSERLHDGSPEPDGPNGTGHSKNSRKRKAPSPTLPTVQEAAQHAHLIPKLVNKLYARYRTAITQEIREEEDRYERLQRELQSIERGERDADLVERANGKPSASRSPSIPKKSPVLVQKQIPSSPRPQLAVQDTSRVATPSNAHVPDGHQPPQTDRNGPSQASRAPSRVKQLEPSTPSGTTPGPIALPSPSQNRTPQPPQPSSSLPHDAAVQTTQPHHQHRSPYPPQAHPAQGKTPTDGSQTPVQSHPSRAQQGHPIPSPVGAQFQPPQPNQQFPGNAVPPFAPAPAHGQPPHFSQNQQRAPGPYPPVPESAGLHTPQQQRNLHPYSGHPPYPPPGPHPGQGPPPHGGFMLPPFQVSPQDPARVQQQPIAQYPQVSTPVARQTPSNKGGPYPPGPPLQPALHPARGAFATPTTVRTPGSSNSTPRSAKTVWKAGAKPPNATPLARPEPSPIDDIAPLELPNDASTKVKTPRKSRAKTRGKEKEKEKEKEVEKEPEVEETGASDHAPEPKAEPEAEQEPDQEPEQETEQEPEPEPEPEPETRSGRSLRKGASRRARPGSIASSRAGGSLRERSRSQSVISHTETVAAENDSQTGPRVKTERGTSMDVVEESAAETPTQMTTRGRGRTMQSTQTRTRKRNAREASLPESEDQPGSPVVLPDLPKTVVAPRHFSRMCVPIMNDIGSHKYASLFSTAVKAKDAEGYYDIIKRPTDLKTIQKAIAAGAKAVAAAATDTPTGSPGGGGGIVELPLTPDVMPPKAIVNSAQLEKELMRMFVNAVMFNAGEEGVVEDARQMFEDCQHSVSNWRRAERSSGRLEVDETPGPEDEVAPTASKRRKL</sequence>
<dbReference type="PROSITE" id="PS50014">
    <property type="entry name" value="BROMODOMAIN_2"/>
    <property type="match status" value="1"/>
</dbReference>
<dbReference type="PANTHER" id="PTHR15398">
    <property type="entry name" value="BROMODOMAIN-CONTAINING PROTEIN 8"/>
    <property type="match status" value="1"/>
</dbReference>
<organism evidence="6 7">
    <name type="scientific">Aaosphaeria arxii CBS 175.79</name>
    <dbReference type="NCBI Taxonomy" id="1450172"/>
    <lineage>
        <taxon>Eukaryota</taxon>
        <taxon>Fungi</taxon>
        <taxon>Dikarya</taxon>
        <taxon>Ascomycota</taxon>
        <taxon>Pezizomycotina</taxon>
        <taxon>Dothideomycetes</taxon>
        <taxon>Pleosporomycetidae</taxon>
        <taxon>Pleosporales</taxon>
        <taxon>Pleosporales incertae sedis</taxon>
        <taxon>Aaosphaeria</taxon>
    </lineage>
</organism>
<feature type="compositionally biased region" description="Acidic residues" evidence="4">
    <location>
        <begin position="887"/>
        <end position="896"/>
    </location>
</feature>
<feature type="compositionally biased region" description="Basic and acidic residues" evidence="4">
    <location>
        <begin position="875"/>
        <end position="886"/>
    </location>
</feature>
<dbReference type="GO" id="GO:0035267">
    <property type="term" value="C:NuA4 histone acetyltransferase complex"/>
    <property type="evidence" value="ECO:0007669"/>
    <property type="project" value="TreeGrafter"/>
</dbReference>
<feature type="compositionally biased region" description="Polar residues" evidence="4">
    <location>
        <begin position="221"/>
        <end position="234"/>
    </location>
</feature>